<feature type="domain" description="Enoyl-CoA hydratase/isomerase" evidence="4">
    <location>
        <begin position="32"/>
        <end position="396"/>
    </location>
</feature>
<evidence type="ECO:0000256" key="2">
    <source>
        <dbReference type="ARBA" id="ARBA00011915"/>
    </source>
</evidence>
<evidence type="ECO:0000256" key="1">
    <source>
        <dbReference type="ARBA" id="ARBA00001709"/>
    </source>
</evidence>
<dbReference type="AlphaFoldDB" id="A0A8H3TPA6"/>
<proteinExistence type="predicted"/>
<dbReference type="InterPro" id="IPR029045">
    <property type="entry name" value="ClpP/crotonase-like_dom_sf"/>
</dbReference>
<evidence type="ECO:0000256" key="3">
    <source>
        <dbReference type="ARBA" id="ARBA00022801"/>
    </source>
</evidence>
<dbReference type="InterPro" id="IPR045004">
    <property type="entry name" value="ECH_dom"/>
</dbReference>
<dbReference type="GO" id="GO:0005739">
    <property type="term" value="C:mitochondrion"/>
    <property type="evidence" value="ECO:0007669"/>
    <property type="project" value="TreeGrafter"/>
</dbReference>
<dbReference type="EMBL" id="BLZA01000005">
    <property type="protein sequence ID" value="GHJ84060.1"/>
    <property type="molecule type" value="Genomic_DNA"/>
</dbReference>
<sequence>MSRPLLFKRFTSTMSAPVVVFPKFKNPGVQGYTLARPKALNSLNEEMVRALRGPVEGWVAAEGGVRVVVARGEGRGFCAGGDVKAVTASARESAAGVTEALTFFQAENELDYLLALLATGKQPKIDGSEGKGHGQGKTYVVFMDGPTMGGGAGLSYPAPLRVATETTMFAMPETKIGFAPDVGSQFYLAQLDGAVGAWLAVTGETLFGRAVYDLGIATHYIPKAEIDNVVAAIDALPESDLTTAKISSLLTTFTAPLSDADEVSTAKTPSVASHIAGDVRTLLDRAFSKPTVQEIRAVLESAIEAKDSHSWSPRAIEWARQTVKTIGERSPTGMKVALINWRQARKTRDLREQLDRDLRMCCAFLTATQDMFAGVDQVLVHKSKEPAAWDPRELDDPRIEERKLAETWFDRAKSETLKRAPTLGLAAPEGGDGLWGTFRAWGLPSEAVIQSYIDGSRASSDAFALTRAELKERLWTDMVAERQLQEGERGVAELRKEVERKVEEVCERQCVLAGNDGKEGGKYLKWHPVAKL</sequence>
<dbReference type="SUPFAM" id="SSF52096">
    <property type="entry name" value="ClpP/crotonase"/>
    <property type="match status" value="1"/>
</dbReference>
<evidence type="ECO:0000313" key="5">
    <source>
        <dbReference type="EMBL" id="GHJ84060.1"/>
    </source>
</evidence>
<dbReference type="Gene3D" id="3.90.226.10">
    <property type="entry name" value="2-enoyl-CoA Hydratase, Chain A, domain 1"/>
    <property type="match status" value="1"/>
</dbReference>
<name>A0A8H3TPA6_9TREE</name>
<comment type="catalytic activity">
    <reaction evidence="1">
        <text>3-hydroxy-2-methylpropanoyl-CoA + H2O = 3-hydroxy-2-methylpropanoate + CoA + H(+)</text>
        <dbReference type="Rhea" id="RHEA:20888"/>
        <dbReference type="ChEBI" id="CHEBI:11805"/>
        <dbReference type="ChEBI" id="CHEBI:15377"/>
        <dbReference type="ChEBI" id="CHEBI:15378"/>
        <dbReference type="ChEBI" id="CHEBI:57287"/>
        <dbReference type="ChEBI" id="CHEBI:57340"/>
        <dbReference type="EC" id="3.1.2.4"/>
    </reaction>
</comment>
<dbReference type="PANTHER" id="PTHR43176:SF3">
    <property type="entry name" value="3-HYDROXYISOBUTYRYL-COA HYDROLASE, MITOCHONDRIAL"/>
    <property type="match status" value="1"/>
</dbReference>
<dbReference type="GO" id="GO:0006574">
    <property type="term" value="P:L-valine catabolic process"/>
    <property type="evidence" value="ECO:0007669"/>
    <property type="project" value="TreeGrafter"/>
</dbReference>
<keyword evidence="3" id="KW-0378">Hydrolase</keyword>
<dbReference type="Pfam" id="PF16113">
    <property type="entry name" value="ECH_2"/>
    <property type="match status" value="1"/>
</dbReference>
<evidence type="ECO:0000313" key="6">
    <source>
        <dbReference type="Proteomes" id="UP000620104"/>
    </source>
</evidence>
<dbReference type="GO" id="GO:0003860">
    <property type="term" value="F:3-hydroxyisobutyryl-CoA hydrolase activity"/>
    <property type="evidence" value="ECO:0007669"/>
    <property type="project" value="UniProtKB-EC"/>
</dbReference>
<dbReference type="CDD" id="cd06558">
    <property type="entry name" value="crotonase-like"/>
    <property type="match status" value="1"/>
</dbReference>
<dbReference type="Proteomes" id="UP000620104">
    <property type="component" value="Unassembled WGS sequence"/>
</dbReference>
<dbReference type="InterPro" id="IPR032259">
    <property type="entry name" value="HIBYL-CoA-H"/>
</dbReference>
<gene>
    <name evidence="5" type="ORF">NliqN6_0462</name>
</gene>
<reference evidence="5" key="1">
    <citation type="submission" date="2020-07" db="EMBL/GenBank/DDBJ databases">
        <title>Draft Genome Sequence of a Deep-Sea Yeast, Naganishia (Cryptococcus) liquefaciens strain N6.</title>
        <authorList>
            <person name="Han Y.W."/>
            <person name="Kajitani R."/>
            <person name="Morimoto H."/>
            <person name="Parhat M."/>
            <person name="Tsubouchi H."/>
            <person name="Bakenova O."/>
            <person name="Ogata M."/>
            <person name="Argunhan B."/>
            <person name="Aoki R."/>
            <person name="Kajiwara S."/>
            <person name="Itoh T."/>
            <person name="Iwasaki H."/>
        </authorList>
    </citation>
    <scope>NUCLEOTIDE SEQUENCE</scope>
    <source>
        <strain evidence="5">N6</strain>
    </source>
</reference>
<dbReference type="PANTHER" id="PTHR43176">
    <property type="entry name" value="3-HYDROXYISOBUTYRYL-COA HYDROLASE-RELATED"/>
    <property type="match status" value="1"/>
</dbReference>
<dbReference type="EC" id="3.1.2.4" evidence="2"/>
<comment type="caution">
    <text evidence="5">The sequence shown here is derived from an EMBL/GenBank/DDBJ whole genome shotgun (WGS) entry which is preliminary data.</text>
</comment>
<accession>A0A8H3TPA6</accession>
<keyword evidence="6" id="KW-1185">Reference proteome</keyword>
<evidence type="ECO:0000259" key="4">
    <source>
        <dbReference type="Pfam" id="PF16113"/>
    </source>
</evidence>
<dbReference type="OrthoDB" id="1737613at2759"/>
<organism evidence="5 6">
    <name type="scientific">Naganishia liquefaciens</name>
    <dbReference type="NCBI Taxonomy" id="104408"/>
    <lineage>
        <taxon>Eukaryota</taxon>
        <taxon>Fungi</taxon>
        <taxon>Dikarya</taxon>
        <taxon>Basidiomycota</taxon>
        <taxon>Agaricomycotina</taxon>
        <taxon>Tremellomycetes</taxon>
        <taxon>Filobasidiales</taxon>
        <taxon>Filobasidiaceae</taxon>
        <taxon>Naganishia</taxon>
    </lineage>
</organism>
<protein>
    <recommendedName>
        <fullName evidence="2">3-hydroxyisobutyryl-CoA hydrolase</fullName>
        <ecNumber evidence="2">3.1.2.4</ecNumber>
    </recommendedName>
</protein>